<gene>
    <name evidence="3" type="ORF">g.57003</name>
</gene>
<evidence type="ECO:0000313" key="3">
    <source>
        <dbReference type="EMBL" id="JAT52512.1"/>
    </source>
</evidence>
<feature type="compositionally biased region" description="Low complexity" evidence="1">
    <location>
        <begin position="153"/>
        <end position="173"/>
    </location>
</feature>
<protein>
    <submittedName>
        <fullName evidence="3">Uncharacterized protein</fullName>
    </submittedName>
</protein>
<evidence type="ECO:0000256" key="2">
    <source>
        <dbReference type="SAM" id="SignalP"/>
    </source>
</evidence>
<name>A0A1D1YD07_9ARAE</name>
<evidence type="ECO:0000256" key="1">
    <source>
        <dbReference type="SAM" id="MobiDB-lite"/>
    </source>
</evidence>
<feature type="region of interest" description="Disordered" evidence="1">
    <location>
        <begin position="741"/>
        <end position="769"/>
    </location>
</feature>
<dbReference type="PANTHER" id="PTHR34361:SF2">
    <property type="entry name" value="OS08G0157800 PROTEIN"/>
    <property type="match status" value="1"/>
</dbReference>
<keyword evidence="2" id="KW-0732">Signal</keyword>
<accession>A0A1D1YD07</accession>
<dbReference type="EMBL" id="GDJX01015424">
    <property type="protein sequence ID" value="JAT52512.1"/>
    <property type="molecule type" value="Transcribed_RNA"/>
</dbReference>
<sequence>SLSLSLYLRSSALSLLFAGAHGDGTFVAGGFSVGAHLGTPDLRPSSPPAMGFGGSSLSYYAPPYSGPPPPSSSTLSPLAPPFTVDRVAPRPSLPYDPFAPTWPLLPQPPPDDYPHLRPPSPSPTPGSPPPPAYEATAAADALPFFGSGGPPAGSGLARASSGETSSRRSSSLAQVEPYYPQFSAVAATSGADTPAFYGDRRLESGSGYVSGHVALSSAPFEMGPQAEGVGRSSLWTGRESVALAPDYGVAFQQDAPTAQGFVAYEDLQGGWHGKLAESPSWKDHFKYEHLYWSDTRKKTGAPSDLSRPSALAPNASFGMCYSQSSDMLTFMEQSKTFDSDSSYDRYVCQTDTDRSDPRTLYSASTYFPAKLFPSSSSTGASIDKCTLKNVKSHVQHVDTYKNNMLHRGRVSIGPKKPSIDLNFQHKEGYAEVNWEGSMRKSDNAIVDSDAVKMTLPSSIESATQISHDYPLERKCELRITKLSIPGSIECEPEQSSSEILAVDSPCWKGAPSSRRSESSAFDTILATSALANKNIDDPCKSGSDYPTVENEEVALQLSGLRKGKDIVMPAMEHKDDFEPKNENEVQALNGEKNSTSANVLVTGIINHCTTAVPTQGDLSSFFSPAKGQFSLASKAVTDVPDGSVELPVISDPSSKCPTLGVDVHLLVKTIHNLSELLSSTCCLDATLLKEHDIELLRSAVSNLDVGVLRKAESASMRPGPFLDSDQHQELSSFSEAASRGRLHATASRSNDGNIDQRNSRSAYPGQEKMHSLSEKVLNENFYGQGENPQAKFHANLWFEVEDAVSSLKYKLQVLRSTIVENCKQRLTKDAEQEASNLLKLSIQNPTNSIVGESVPLSITESPSEYPSAVVNHENASNFFEPQQMISFSIDNRVDDVDASVMARFKVLKGRIDKLNLVRTEERHGQLNVHNALSNSGIHNICGPCPSDGELDSEAKIQPAHDYNATPAGWGHQQPFRNGGIDGEVRGRSSAQHLDPNYSRDLFFNTHFSEHWAAPVGFCARGAGGLANQSHVPDSRSGKKFMAGVRDGSSDWEHVLKEELTW</sequence>
<feature type="signal peptide" evidence="2">
    <location>
        <begin position="1"/>
        <end position="22"/>
    </location>
</feature>
<feature type="compositionally biased region" description="Pro residues" evidence="1">
    <location>
        <begin position="103"/>
        <end position="132"/>
    </location>
</feature>
<proteinExistence type="predicted"/>
<feature type="chain" id="PRO_5008900120" evidence="2">
    <location>
        <begin position="23"/>
        <end position="1061"/>
    </location>
</feature>
<feature type="compositionally biased region" description="Low complexity" evidence="1">
    <location>
        <begin position="133"/>
        <end position="145"/>
    </location>
</feature>
<organism evidence="3">
    <name type="scientific">Anthurium amnicola</name>
    <dbReference type="NCBI Taxonomy" id="1678845"/>
    <lineage>
        <taxon>Eukaryota</taxon>
        <taxon>Viridiplantae</taxon>
        <taxon>Streptophyta</taxon>
        <taxon>Embryophyta</taxon>
        <taxon>Tracheophyta</taxon>
        <taxon>Spermatophyta</taxon>
        <taxon>Magnoliopsida</taxon>
        <taxon>Liliopsida</taxon>
        <taxon>Araceae</taxon>
        <taxon>Pothoideae</taxon>
        <taxon>Potheae</taxon>
        <taxon>Anthurium</taxon>
    </lineage>
</organism>
<feature type="region of interest" description="Disordered" evidence="1">
    <location>
        <begin position="98"/>
        <end position="173"/>
    </location>
</feature>
<feature type="compositionally biased region" description="Polar residues" evidence="1">
    <location>
        <begin position="746"/>
        <end position="761"/>
    </location>
</feature>
<reference evidence="3" key="1">
    <citation type="submission" date="2015-07" db="EMBL/GenBank/DDBJ databases">
        <title>Transcriptome Assembly of Anthurium amnicola.</title>
        <authorList>
            <person name="Suzuki J."/>
        </authorList>
    </citation>
    <scope>NUCLEOTIDE SEQUENCE</scope>
</reference>
<dbReference type="AlphaFoldDB" id="A0A1D1YD07"/>
<dbReference type="PANTHER" id="PTHR34361">
    <property type="entry name" value="OS08G0157800 PROTEIN"/>
    <property type="match status" value="1"/>
</dbReference>
<feature type="non-terminal residue" evidence="3">
    <location>
        <position position="1"/>
    </location>
</feature>